<evidence type="ECO:0000313" key="1">
    <source>
        <dbReference type="EMBL" id="KOF94050.1"/>
    </source>
</evidence>
<dbReference type="AlphaFoldDB" id="A0A0L8HZ25"/>
<reference evidence="1" key="1">
    <citation type="submission" date="2015-07" db="EMBL/GenBank/DDBJ databases">
        <title>MeaNS - Measles Nucleotide Surveillance Program.</title>
        <authorList>
            <person name="Tran T."/>
            <person name="Druce J."/>
        </authorList>
    </citation>
    <scope>NUCLEOTIDE SEQUENCE</scope>
    <source>
        <strain evidence="1">UCB-OBI-ISO-001</strain>
        <tissue evidence="1">Gonad</tissue>
    </source>
</reference>
<dbReference type="EMBL" id="KQ417043">
    <property type="protein sequence ID" value="KOF94050.1"/>
    <property type="molecule type" value="Genomic_DNA"/>
</dbReference>
<proteinExistence type="predicted"/>
<sequence>MKLKPQQESQFAVGLLITILWYLPNKKSISISKMLSVAEVFLVRLVNEVRG</sequence>
<gene>
    <name evidence="1" type="ORF">OCBIM_22002864mg</name>
</gene>
<organism evidence="1">
    <name type="scientific">Octopus bimaculoides</name>
    <name type="common">California two-spotted octopus</name>
    <dbReference type="NCBI Taxonomy" id="37653"/>
    <lineage>
        <taxon>Eukaryota</taxon>
        <taxon>Metazoa</taxon>
        <taxon>Spiralia</taxon>
        <taxon>Lophotrochozoa</taxon>
        <taxon>Mollusca</taxon>
        <taxon>Cephalopoda</taxon>
        <taxon>Coleoidea</taxon>
        <taxon>Octopodiformes</taxon>
        <taxon>Octopoda</taxon>
        <taxon>Incirrata</taxon>
        <taxon>Octopodidae</taxon>
        <taxon>Octopus</taxon>
    </lineage>
</organism>
<accession>A0A0L8HZ25</accession>
<protein>
    <submittedName>
        <fullName evidence="1">Uncharacterized protein</fullName>
    </submittedName>
</protein>
<name>A0A0L8HZ25_OCTBM</name>